<organism evidence="1 2">
    <name type="scientific">Geotalea uraniireducens (strain Rf4)</name>
    <name type="common">Geobacter uraniireducens</name>
    <dbReference type="NCBI Taxonomy" id="351605"/>
    <lineage>
        <taxon>Bacteria</taxon>
        <taxon>Pseudomonadati</taxon>
        <taxon>Thermodesulfobacteriota</taxon>
        <taxon>Desulfuromonadia</taxon>
        <taxon>Geobacterales</taxon>
        <taxon>Geobacteraceae</taxon>
        <taxon>Geotalea</taxon>
    </lineage>
</organism>
<dbReference type="KEGG" id="gur:Gura_2222"/>
<dbReference type="AlphaFoldDB" id="A5G3N8"/>
<dbReference type="HOGENOM" id="CLU_080981_0_0_7"/>
<protein>
    <recommendedName>
        <fullName evidence="3">DUF3793 family protein</fullName>
    </recommendedName>
</protein>
<evidence type="ECO:0000313" key="1">
    <source>
        <dbReference type="EMBL" id="ABQ26406.1"/>
    </source>
</evidence>
<evidence type="ECO:0000313" key="2">
    <source>
        <dbReference type="Proteomes" id="UP000006695"/>
    </source>
</evidence>
<keyword evidence="2" id="KW-1185">Reference proteome</keyword>
<evidence type="ECO:0008006" key="3">
    <source>
        <dbReference type="Google" id="ProtNLM"/>
    </source>
</evidence>
<accession>A5G3N8</accession>
<dbReference type="InterPro" id="IPR024523">
    <property type="entry name" value="DUF3793"/>
</dbReference>
<dbReference type="Proteomes" id="UP000006695">
    <property type="component" value="Chromosome"/>
</dbReference>
<dbReference type="STRING" id="351605.Gura_2222"/>
<name>A5G3N8_GEOUR</name>
<proteinExistence type="predicted"/>
<sequence length="226" mass="25495">MKSITDRSITRHRPMWQDFSRRFPDDRDCLASYLALETAEVLEGVKPANLVNIVNKRRSCGRNLYVLWKKQGAALLQDSGLEVIEFVDRGDSVLLFLYRRSELTALLARKSVAIILRKAGYTEPANLEKTLAQLQSRLTEGNFPHEIGVFLGYPLKDVIGFMGWAPLPFSSQGPWKIFGDPRESLSLAEAHRQCRSRKACQLNRCDDPINCLKIAVPQVAVCNGAY</sequence>
<reference evidence="1 2" key="1">
    <citation type="submission" date="2007-05" db="EMBL/GenBank/DDBJ databases">
        <title>Complete sequence of Geobacter uraniireducens Rf4.</title>
        <authorList>
            <consortium name="US DOE Joint Genome Institute"/>
            <person name="Copeland A."/>
            <person name="Lucas S."/>
            <person name="Lapidus A."/>
            <person name="Barry K."/>
            <person name="Detter J.C."/>
            <person name="Glavina del Rio T."/>
            <person name="Hammon N."/>
            <person name="Israni S."/>
            <person name="Dalin E."/>
            <person name="Tice H."/>
            <person name="Pitluck S."/>
            <person name="Chertkov O."/>
            <person name="Brettin T."/>
            <person name="Bruce D."/>
            <person name="Han C."/>
            <person name="Schmutz J."/>
            <person name="Larimer F."/>
            <person name="Land M."/>
            <person name="Hauser L."/>
            <person name="Kyrpides N."/>
            <person name="Mikhailova N."/>
            <person name="Shelobolina E."/>
            <person name="Aklujkar M."/>
            <person name="Lovley D."/>
            <person name="Richardson P."/>
        </authorList>
    </citation>
    <scope>NUCLEOTIDE SEQUENCE [LARGE SCALE GENOMIC DNA]</scope>
    <source>
        <strain evidence="1 2">Rf4</strain>
    </source>
</reference>
<gene>
    <name evidence="1" type="ordered locus">Gura_2222</name>
</gene>
<dbReference type="EMBL" id="CP000698">
    <property type="protein sequence ID" value="ABQ26406.1"/>
    <property type="molecule type" value="Genomic_DNA"/>
</dbReference>
<dbReference type="Pfam" id="PF12672">
    <property type="entry name" value="DUF3793"/>
    <property type="match status" value="1"/>
</dbReference>